<evidence type="ECO:0000313" key="2">
    <source>
        <dbReference type="EMBL" id="MET4717140.1"/>
    </source>
</evidence>
<dbReference type="Pfam" id="PF00069">
    <property type="entry name" value="Pkinase"/>
    <property type="match status" value="1"/>
</dbReference>
<dbReference type="RefSeq" id="WP_354268595.1">
    <property type="nucleotide sequence ID" value="NZ_JBEPTQ010000002.1"/>
</dbReference>
<keyword evidence="2" id="KW-0808">Transferase</keyword>
<sequence length="362" mass="39811">MPSPVFGLAGTKLEGGWTVDSPFGWSFDEAGLPRRPPDDKGSGGNFSVGYVVKRGDQTAFLKAIDLSVALRAASGDILNRLKRIIDTATFEQSLCAMCGERRMDRVVLALAAGEIVVGPNLQDRVPYIIFELADGDVRRQIRLVNENVRAEWIFKALQNAAVGLRQLHGAKVAHQDMKPSNLLHFSKQSAFKVGDVGRAIQEGVAVPHAEYGIAGDPAYAPPELLYGHYLADWNTRRLGCDLYMFGSLIAFFFLGQGITAMLMNRIDQPHLPPHRGGGWTGTYVEVLPIVQRAFSSVLEELQLVVPAKFKDEVVASVRELCEPNPTLRGHPKSRKQNQFDLSRYATKFDLLSKHAAIASRSA</sequence>
<dbReference type="InterPro" id="IPR000719">
    <property type="entry name" value="Prot_kinase_dom"/>
</dbReference>
<comment type="caution">
    <text evidence="2">The sequence shown here is derived from an EMBL/GenBank/DDBJ whole genome shotgun (WGS) entry which is preliminary data.</text>
</comment>
<protein>
    <submittedName>
        <fullName evidence="2">Serine/threonine protein kinase</fullName>
        <ecNumber evidence="2">2.7.11.1</ecNumber>
    </submittedName>
</protein>
<proteinExistence type="predicted"/>
<dbReference type="Proteomes" id="UP001549291">
    <property type="component" value="Unassembled WGS sequence"/>
</dbReference>
<dbReference type="SMART" id="SM00220">
    <property type="entry name" value="S_TKc"/>
    <property type="match status" value="1"/>
</dbReference>
<gene>
    <name evidence="2" type="ORF">ABIF63_001246</name>
</gene>
<evidence type="ECO:0000259" key="1">
    <source>
        <dbReference type="PROSITE" id="PS50011"/>
    </source>
</evidence>
<feature type="domain" description="Protein kinase" evidence="1">
    <location>
        <begin position="46"/>
        <end position="340"/>
    </location>
</feature>
<name>A0ABV2RJM7_BRAJP</name>
<dbReference type="GO" id="GO:0004674">
    <property type="term" value="F:protein serine/threonine kinase activity"/>
    <property type="evidence" value="ECO:0007669"/>
    <property type="project" value="UniProtKB-KW"/>
</dbReference>
<dbReference type="InterPro" id="IPR011009">
    <property type="entry name" value="Kinase-like_dom_sf"/>
</dbReference>
<evidence type="ECO:0000313" key="3">
    <source>
        <dbReference type="Proteomes" id="UP001549291"/>
    </source>
</evidence>
<dbReference type="Gene3D" id="1.10.510.10">
    <property type="entry name" value="Transferase(Phosphotransferase) domain 1"/>
    <property type="match status" value="1"/>
</dbReference>
<keyword evidence="2" id="KW-0723">Serine/threonine-protein kinase</keyword>
<accession>A0ABV2RJM7</accession>
<dbReference type="SUPFAM" id="SSF56112">
    <property type="entry name" value="Protein kinase-like (PK-like)"/>
    <property type="match status" value="1"/>
</dbReference>
<keyword evidence="3" id="KW-1185">Reference proteome</keyword>
<keyword evidence="2" id="KW-0418">Kinase</keyword>
<dbReference type="PROSITE" id="PS50011">
    <property type="entry name" value="PROTEIN_KINASE_DOM"/>
    <property type="match status" value="1"/>
</dbReference>
<organism evidence="2 3">
    <name type="scientific">Bradyrhizobium japonicum</name>
    <dbReference type="NCBI Taxonomy" id="375"/>
    <lineage>
        <taxon>Bacteria</taxon>
        <taxon>Pseudomonadati</taxon>
        <taxon>Pseudomonadota</taxon>
        <taxon>Alphaproteobacteria</taxon>
        <taxon>Hyphomicrobiales</taxon>
        <taxon>Nitrobacteraceae</taxon>
        <taxon>Bradyrhizobium</taxon>
    </lineage>
</organism>
<dbReference type="EC" id="2.7.11.1" evidence="2"/>
<reference evidence="2 3" key="1">
    <citation type="submission" date="2024-06" db="EMBL/GenBank/DDBJ databases">
        <title>Genomic Encyclopedia of Type Strains, Phase V (KMG-V): Genome sequencing to study the core and pangenomes of soil and plant-associated prokaryotes.</title>
        <authorList>
            <person name="Whitman W."/>
        </authorList>
    </citation>
    <scope>NUCLEOTIDE SEQUENCE [LARGE SCALE GENOMIC DNA]</scope>
    <source>
        <strain evidence="2 3">USDA 160</strain>
    </source>
</reference>
<dbReference type="EMBL" id="JBEPTQ010000002">
    <property type="protein sequence ID" value="MET4717140.1"/>
    <property type="molecule type" value="Genomic_DNA"/>
</dbReference>
<dbReference type="PANTHER" id="PTHR24359">
    <property type="entry name" value="SERINE/THREONINE-PROTEIN KINASE SBK1"/>
    <property type="match status" value="1"/>
</dbReference>
<dbReference type="PANTHER" id="PTHR24359:SF1">
    <property type="entry name" value="INHIBITOR OF NUCLEAR FACTOR KAPPA-B KINASE EPSILON SUBUNIT HOMOLOG 1-RELATED"/>
    <property type="match status" value="1"/>
</dbReference>